<evidence type="ECO:0000313" key="4">
    <source>
        <dbReference type="Proteomes" id="UP000034444"/>
    </source>
</evidence>
<protein>
    <submittedName>
        <fullName evidence="3">Uncharacterized protein</fullName>
    </submittedName>
</protein>
<reference evidence="3 4" key="1">
    <citation type="submission" date="2015-04" db="EMBL/GenBank/DDBJ databases">
        <title>Complete genome sequence of Sulfurovum lithotrophicum ATCC BAA-797T.</title>
        <authorList>
            <person name="Ahn J."/>
            <person name="Park G."/>
            <person name="Jeon W."/>
            <person name="Jang Y."/>
            <person name="Jang M."/>
            <person name="Lee H."/>
            <person name="Lee H."/>
        </authorList>
    </citation>
    <scope>NUCLEOTIDE SEQUENCE [LARGE SCALE GENOMIC DNA]</scope>
    <source>
        <strain evidence="4">ATCC BAA-797 / 42BKT</strain>
    </source>
</reference>
<dbReference type="EMBL" id="CP011308">
    <property type="protein sequence ID" value="AKF24793.1"/>
    <property type="molecule type" value="Genomic_DNA"/>
</dbReference>
<evidence type="ECO:0000256" key="1">
    <source>
        <dbReference type="SAM" id="MobiDB-lite"/>
    </source>
</evidence>
<gene>
    <name evidence="3" type="ORF">YH65_04895</name>
</gene>
<keyword evidence="2" id="KW-0812">Transmembrane</keyword>
<organism evidence="3 4">
    <name type="scientific">Sulfurovum lithotrophicum</name>
    <dbReference type="NCBI Taxonomy" id="206403"/>
    <lineage>
        <taxon>Bacteria</taxon>
        <taxon>Pseudomonadati</taxon>
        <taxon>Campylobacterota</taxon>
        <taxon>Epsilonproteobacteria</taxon>
        <taxon>Campylobacterales</taxon>
        <taxon>Sulfurovaceae</taxon>
        <taxon>Sulfurovum</taxon>
    </lineage>
</organism>
<keyword evidence="2" id="KW-0472">Membrane</keyword>
<reference evidence="4" key="2">
    <citation type="journal article" date="2017" name="Stand. Genomic Sci.">
        <title>Complete genome sequence of the sulfur-oxidizing chemolithoautotrophic Sulfurovum lithotrophicum 42BKTT.</title>
        <authorList>
            <person name="Jeon W."/>
            <person name="Priscilla L."/>
            <person name="Park G."/>
            <person name="Lee H."/>
            <person name="Lee N."/>
            <person name="Lee D."/>
            <person name="Kwon H."/>
            <person name="Ahn I."/>
            <person name="Lee C."/>
            <person name="Lee H."/>
            <person name="Ahn J."/>
        </authorList>
    </citation>
    <scope>NUCLEOTIDE SEQUENCE [LARGE SCALE GENOMIC DNA]</scope>
    <source>
        <strain evidence="4">ATCC BAA-797 / 42BKT</strain>
    </source>
</reference>
<dbReference type="Proteomes" id="UP000034444">
    <property type="component" value="Chromosome"/>
</dbReference>
<name>A0A7U4RQE3_9BACT</name>
<feature type="region of interest" description="Disordered" evidence="1">
    <location>
        <begin position="82"/>
        <end position="108"/>
    </location>
</feature>
<dbReference type="KEGG" id="slh:YH65_04895"/>
<feature type="compositionally biased region" description="Polar residues" evidence="1">
    <location>
        <begin position="99"/>
        <end position="108"/>
    </location>
</feature>
<keyword evidence="4" id="KW-1185">Reference proteome</keyword>
<feature type="transmembrane region" description="Helical" evidence="2">
    <location>
        <begin position="48"/>
        <end position="71"/>
    </location>
</feature>
<evidence type="ECO:0000313" key="3">
    <source>
        <dbReference type="EMBL" id="AKF24793.1"/>
    </source>
</evidence>
<proteinExistence type="predicted"/>
<dbReference type="RefSeq" id="WP_046550882.1">
    <property type="nucleotide sequence ID" value="NZ_CP011308.1"/>
</dbReference>
<keyword evidence="2" id="KW-1133">Transmembrane helix</keyword>
<sequence length="108" mass="11968">MKKHIKKFTVFSKNIGKGLNVEFKETIEIPSLIRRKEYKKAGAQVVDLFKMTGLTIVWIIPGGAVLTTMILKFSHKSRPSAFQSNAEEGSLGSKEPDTLNGTVESSQK</sequence>
<accession>A0A7U4RQE3</accession>
<evidence type="ECO:0000256" key="2">
    <source>
        <dbReference type="SAM" id="Phobius"/>
    </source>
</evidence>
<dbReference type="OrthoDB" id="5373113at2"/>
<dbReference type="AlphaFoldDB" id="A0A7U4RQE3"/>